<dbReference type="AlphaFoldDB" id="A0A0C2CVD5"/>
<accession>A0A0C2CVD5</accession>
<dbReference type="InterPro" id="IPR005616">
    <property type="entry name" value="CcmH/CycL/Ccl2/NrfF_N"/>
</dbReference>
<keyword evidence="2 5" id="KW-0349">Heme</keyword>
<sequence length="146" mass="15589">MSSPAKPTPADLQAESLARDIAAEMPSPYCPGRSIASCPSEAARELEDDILGLAKQGQDREQIETALVSRFGEDKMGTAHQSEILVAIILGAVLALAMIVLSARKWLRPNQSGSEDSAKSSSKPLARVSADELDRLEDELDDIDGI</sequence>
<keyword evidence="5" id="KW-0812">Transmembrane</keyword>
<name>A0A0C2CVD5_9BACT</name>
<protein>
    <recommendedName>
        <fullName evidence="5">Cytochrome c-type biogenesis protein</fullName>
    </recommendedName>
</protein>
<evidence type="ECO:0000256" key="4">
    <source>
        <dbReference type="ARBA" id="ARBA00023004"/>
    </source>
</evidence>
<feature type="transmembrane region" description="Helical" evidence="5">
    <location>
        <begin position="84"/>
        <end position="103"/>
    </location>
</feature>
<keyword evidence="4 5" id="KW-0408">Iron</keyword>
<comment type="caution">
    <text evidence="8">The sequence shown here is derived from an EMBL/GenBank/DDBJ whole genome shotgun (WGS) entry which is preliminary data.</text>
</comment>
<proteinExistence type="inferred from homology"/>
<keyword evidence="3 5" id="KW-0479">Metal-binding</keyword>
<evidence type="ECO:0000256" key="3">
    <source>
        <dbReference type="ARBA" id="ARBA00022723"/>
    </source>
</evidence>
<dbReference type="Gene3D" id="1.10.8.640">
    <property type="entry name" value="Cytochrome C biogenesis protein"/>
    <property type="match status" value="1"/>
</dbReference>
<keyword evidence="5" id="KW-1133">Transmembrane helix</keyword>
<evidence type="ECO:0000313" key="9">
    <source>
        <dbReference type="Proteomes" id="UP000031599"/>
    </source>
</evidence>
<keyword evidence="5" id="KW-0732">Signal</keyword>
<comment type="function">
    <text evidence="5">Possible subunit of a heme lyase.</text>
</comment>
<dbReference type="Pfam" id="PF03918">
    <property type="entry name" value="CcmH"/>
    <property type="match status" value="1"/>
</dbReference>
<reference evidence="8 9" key="1">
    <citation type="submission" date="2014-12" db="EMBL/GenBank/DDBJ databases">
        <title>Genome assembly of Enhygromyxa salina DSM 15201.</title>
        <authorList>
            <person name="Sharma G."/>
            <person name="Subramanian S."/>
        </authorList>
    </citation>
    <scope>NUCLEOTIDE SEQUENCE [LARGE SCALE GENOMIC DNA]</scope>
    <source>
        <strain evidence="8 9">DSM 15201</strain>
    </source>
</reference>
<dbReference type="EMBL" id="JMCC02000173">
    <property type="protein sequence ID" value="KIG11852.1"/>
    <property type="molecule type" value="Genomic_DNA"/>
</dbReference>
<evidence type="ECO:0000256" key="5">
    <source>
        <dbReference type="RuleBase" id="RU364112"/>
    </source>
</evidence>
<feature type="compositionally biased region" description="Low complexity" evidence="6">
    <location>
        <begin position="112"/>
        <end position="122"/>
    </location>
</feature>
<feature type="region of interest" description="Disordered" evidence="6">
    <location>
        <begin position="109"/>
        <end position="146"/>
    </location>
</feature>
<dbReference type="Proteomes" id="UP000031599">
    <property type="component" value="Unassembled WGS sequence"/>
</dbReference>
<dbReference type="GO" id="GO:0046872">
    <property type="term" value="F:metal ion binding"/>
    <property type="evidence" value="ECO:0007669"/>
    <property type="project" value="UniProtKB-KW"/>
</dbReference>
<evidence type="ECO:0000313" key="8">
    <source>
        <dbReference type="EMBL" id="KIG11852.1"/>
    </source>
</evidence>
<keyword evidence="5" id="KW-0472">Membrane</keyword>
<evidence type="ECO:0000256" key="2">
    <source>
        <dbReference type="ARBA" id="ARBA00022617"/>
    </source>
</evidence>
<comment type="similarity">
    <text evidence="1 5">Belongs to the CcmH/CycL/Ccl2/NrfF family.</text>
</comment>
<feature type="compositionally biased region" description="Acidic residues" evidence="6">
    <location>
        <begin position="134"/>
        <end position="146"/>
    </location>
</feature>
<evidence type="ECO:0000259" key="7">
    <source>
        <dbReference type="Pfam" id="PF03918"/>
    </source>
</evidence>
<gene>
    <name evidence="8" type="ORF">DB30_02404</name>
</gene>
<dbReference type="RefSeq" id="WP_052558972.1">
    <property type="nucleotide sequence ID" value="NZ_JMCC02000173.1"/>
</dbReference>
<organism evidence="8 9">
    <name type="scientific">Enhygromyxa salina</name>
    <dbReference type="NCBI Taxonomy" id="215803"/>
    <lineage>
        <taxon>Bacteria</taxon>
        <taxon>Pseudomonadati</taxon>
        <taxon>Myxococcota</taxon>
        <taxon>Polyangia</taxon>
        <taxon>Nannocystales</taxon>
        <taxon>Nannocystaceae</taxon>
        <taxon>Enhygromyxa</taxon>
    </lineage>
</organism>
<evidence type="ECO:0000256" key="6">
    <source>
        <dbReference type="SAM" id="MobiDB-lite"/>
    </source>
</evidence>
<dbReference type="InterPro" id="IPR038297">
    <property type="entry name" value="CcmH/CycL/NrfF/Ccl2_sf"/>
</dbReference>
<evidence type="ECO:0000256" key="1">
    <source>
        <dbReference type="ARBA" id="ARBA00010342"/>
    </source>
</evidence>
<dbReference type="CDD" id="cd16378">
    <property type="entry name" value="CcmH_N"/>
    <property type="match status" value="1"/>
</dbReference>
<feature type="domain" description="CcmH/CycL/Ccl2/NrfF N-terminal" evidence="7">
    <location>
        <begin position="10"/>
        <end position="131"/>
    </location>
</feature>